<accession>F2L2E5</accession>
<dbReference type="PANTHER" id="PTHR43255:SF2">
    <property type="entry name" value="HETERODISULFIDE REDUCTASE RELATED PROTEIN"/>
    <property type="match status" value="1"/>
</dbReference>
<dbReference type="Pfam" id="PF02754">
    <property type="entry name" value="CCG"/>
    <property type="match status" value="1"/>
</dbReference>
<proteinExistence type="predicted"/>
<dbReference type="AlphaFoldDB" id="F2L2E5"/>
<dbReference type="PANTHER" id="PTHR43255">
    <property type="entry name" value="IRON-SULFUR-BINDING OXIDOREDUCTASE FADF-RELATED-RELATED"/>
    <property type="match status" value="1"/>
</dbReference>
<dbReference type="EMBL" id="CP002590">
    <property type="protein sequence ID" value="AEA11810.1"/>
    <property type="molecule type" value="Genomic_DNA"/>
</dbReference>
<evidence type="ECO:0000313" key="3">
    <source>
        <dbReference type="Proteomes" id="UP000008138"/>
    </source>
</evidence>
<sequence>MEDWIRALRDLVVDNLKRNRFPLPADRSICSRWASGLPEGGRRVLYSSCMYQLAPLIAKAVDVLQKVGASSGGVRAKLAAAGARVFGGFLLKPSDEEARRADGILRNIATMLSKAGVQFGVLRDEPYSGALLYELGFEEDFASYAREVYRYFKERGVEEVITVDPHTHYVLERVYPKYVERFDLKVVSYMDLVKPSKASVVKAVVHDSCLYARYLDRYDVYRRLLDSVGVVHVEDPYVTGKAYSGCCGGPIESVRPDVAGEVAKIRVRQLSKLSDTVITVCPICYVNLSRAASGLKILDLAEVIS</sequence>
<dbReference type="eggNOG" id="arCOG00332">
    <property type="taxonomic scope" value="Archaea"/>
</dbReference>
<dbReference type="HOGENOM" id="CLU_023081_2_1_2"/>
<dbReference type="OrthoDB" id="42878at2157"/>
<gene>
    <name evidence="2" type="ordered locus">TUZN_0312</name>
</gene>
<dbReference type="KEGG" id="tuz:TUZN_0312"/>
<dbReference type="GeneID" id="10359859"/>
<evidence type="ECO:0000313" key="2">
    <source>
        <dbReference type="EMBL" id="AEA11810.1"/>
    </source>
</evidence>
<dbReference type="RefSeq" id="WP_013679146.1">
    <property type="nucleotide sequence ID" value="NC_015315.1"/>
</dbReference>
<dbReference type="Proteomes" id="UP000008138">
    <property type="component" value="Chromosome"/>
</dbReference>
<dbReference type="STRING" id="999630.TUZN_0312"/>
<keyword evidence="3" id="KW-1185">Reference proteome</keyword>
<feature type="domain" description="PH" evidence="1">
    <location>
        <begin position="1"/>
        <end position="13"/>
    </location>
</feature>
<dbReference type="InterPro" id="IPR051460">
    <property type="entry name" value="HdrC_iron-sulfur_subunit"/>
</dbReference>
<evidence type="ECO:0000259" key="1">
    <source>
        <dbReference type="PROSITE" id="PS50003"/>
    </source>
</evidence>
<dbReference type="PROSITE" id="PS50003">
    <property type="entry name" value="PH_DOMAIN"/>
    <property type="match status" value="1"/>
</dbReference>
<organism evidence="2 3">
    <name type="scientific">Thermoproteus uzoniensis (strain 768-20)</name>
    <dbReference type="NCBI Taxonomy" id="999630"/>
    <lineage>
        <taxon>Archaea</taxon>
        <taxon>Thermoproteota</taxon>
        <taxon>Thermoprotei</taxon>
        <taxon>Thermoproteales</taxon>
        <taxon>Thermoproteaceae</taxon>
        <taxon>Thermoproteus</taxon>
    </lineage>
</organism>
<name>F2L2E5_THEU7</name>
<protein>
    <recommendedName>
        <fullName evidence="1">PH domain-containing protein</fullName>
    </recommendedName>
</protein>
<reference evidence="2 3" key="1">
    <citation type="journal article" date="2011" name="J. Bacteriol.">
        <title>Complete genome sequence of the thermoacidophilic crenarchaeon Thermoproteus uzoniensis 768-20.</title>
        <authorList>
            <person name="Mardanov A.V."/>
            <person name="Gumerov V.M."/>
            <person name="Beletsky A.V."/>
            <person name="Prokofeva M.I."/>
            <person name="Bonch-Osmolovskaya E.A."/>
            <person name="Ravin N.V."/>
            <person name="Skryabin K.G."/>
        </authorList>
    </citation>
    <scope>NUCLEOTIDE SEQUENCE [LARGE SCALE GENOMIC DNA]</scope>
    <source>
        <strain evidence="2 3">768-20</strain>
    </source>
</reference>
<dbReference type="InterPro" id="IPR001849">
    <property type="entry name" value="PH_domain"/>
</dbReference>
<dbReference type="GO" id="GO:0005886">
    <property type="term" value="C:plasma membrane"/>
    <property type="evidence" value="ECO:0007669"/>
    <property type="project" value="TreeGrafter"/>
</dbReference>
<dbReference type="InterPro" id="IPR004017">
    <property type="entry name" value="Cys_rich_dom"/>
</dbReference>
<dbReference type="GO" id="GO:0016491">
    <property type="term" value="F:oxidoreductase activity"/>
    <property type="evidence" value="ECO:0007669"/>
    <property type="project" value="UniProtKB-ARBA"/>
</dbReference>
<reference key="2">
    <citation type="submission" date="2011-03" db="EMBL/GenBank/DDBJ databases">
        <title>Complete genome sequence of the thermoacidophilic crenarchaeon Thermoproteus uzoniensis 768-20.</title>
        <authorList>
            <person name="Mardanov A.V."/>
            <person name="Gumerov V.M."/>
            <person name="Beletsky A.V."/>
            <person name="Prokofeva M.I."/>
            <person name="Bonch-Osmolovskaya E.A."/>
            <person name="Ravin N.V."/>
            <person name="Skryabin K.G."/>
        </authorList>
    </citation>
    <scope>NUCLEOTIDE SEQUENCE</scope>
    <source>
        <strain>768-20</strain>
    </source>
</reference>